<organism evidence="2 3">
    <name type="scientific">Marinibaculum pumilum</name>
    <dbReference type="NCBI Taxonomy" id="1766165"/>
    <lineage>
        <taxon>Bacteria</taxon>
        <taxon>Pseudomonadati</taxon>
        <taxon>Pseudomonadota</taxon>
        <taxon>Alphaproteobacteria</taxon>
        <taxon>Rhodospirillales</taxon>
        <taxon>Rhodospirillaceae</taxon>
        <taxon>Marinibaculum</taxon>
    </lineage>
</organism>
<keyword evidence="1" id="KW-0812">Transmembrane</keyword>
<feature type="transmembrane region" description="Helical" evidence="1">
    <location>
        <begin position="134"/>
        <end position="155"/>
    </location>
</feature>
<keyword evidence="1" id="KW-0472">Membrane</keyword>
<keyword evidence="3" id="KW-1185">Reference proteome</keyword>
<dbReference type="RefSeq" id="WP_379902256.1">
    <property type="nucleotide sequence ID" value="NZ_JBHRTR010000028.1"/>
</dbReference>
<feature type="transmembrane region" description="Helical" evidence="1">
    <location>
        <begin position="20"/>
        <end position="40"/>
    </location>
</feature>
<reference evidence="3" key="1">
    <citation type="journal article" date="2019" name="Int. J. Syst. Evol. Microbiol.">
        <title>The Global Catalogue of Microorganisms (GCM) 10K type strain sequencing project: providing services to taxonomists for standard genome sequencing and annotation.</title>
        <authorList>
            <consortium name="The Broad Institute Genomics Platform"/>
            <consortium name="The Broad Institute Genome Sequencing Center for Infectious Disease"/>
            <person name="Wu L."/>
            <person name="Ma J."/>
        </authorList>
    </citation>
    <scope>NUCLEOTIDE SEQUENCE [LARGE SCALE GENOMIC DNA]</scope>
    <source>
        <strain evidence="3">KCTC 42964</strain>
    </source>
</reference>
<name>A0ABV7L2F6_9PROT</name>
<protein>
    <submittedName>
        <fullName evidence="2">Uncharacterized protein</fullName>
    </submittedName>
</protein>
<gene>
    <name evidence="2" type="ORF">ACFOGJ_16265</name>
</gene>
<proteinExistence type="predicted"/>
<feature type="transmembrane region" description="Helical" evidence="1">
    <location>
        <begin position="110"/>
        <end position="128"/>
    </location>
</feature>
<evidence type="ECO:0000256" key="1">
    <source>
        <dbReference type="SAM" id="Phobius"/>
    </source>
</evidence>
<dbReference type="Proteomes" id="UP001595528">
    <property type="component" value="Unassembled WGS sequence"/>
</dbReference>
<evidence type="ECO:0000313" key="3">
    <source>
        <dbReference type="Proteomes" id="UP001595528"/>
    </source>
</evidence>
<accession>A0ABV7L2F6</accession>
<keyword evidence="1" id="KW-1133">Transmembrane helix</keyword>
<evidence type="ECO:0000313" key="2">
    <source>
        <dbReference type="EMBL" id="MFC3228800.1"/>
    </source>
</evidence>
<comment type="caution">
    <text evidence="2">The sequence shown here is derived from an EMBL/GenBank/DDBJ whole genome shotgun (WGS) entry which is preliminary data.</text>
</comment>
<dbReference type="EMBL" id="JBHRTR010000028">
    <property type="protein sequence ID" value="MFC3228800.1"/>
    <property type="molecule type" value="Genomic_DNA"/>
</dbReference>
<sequence>MWMIAGTRRGGDMLEMLFSALFGGATGLIGTVIGKVFGWLELREKRKNMVIEQAHELALFDRQASLRRSEMENEAAIADTAAWQAGRVESYRHDMAAGETYKWVASIIRLTRPVLTLLLIGLTAYVFIRVGDLGIQADITAQIVYLASMAVAWWFGDRAPQQRR</sequence>